<feature type="transmembrane region" description="Helical" evidence="9">
    <location>
        <begin position="70"/>
        <end position="93"/>
    </location>
</feature>
<sequence>MAVWKLHTITVRRRPDCCNSAFDPLSAPTHPRCYLLGPTSIRPFLDRSWVGCSRNVSSTPVFVSLVAGGFIRFFGSFALSFGGLVLSSLITAIRLVSELRVFPWLDVVVEHHGSKIHEEDEEENPFHEESDSSNGNATFQHHGREDYGVKVDIPDFEGHLNPEHFIDWLATVECVFDYKSIPEDKKVKLVAIRLKKHASIWWGNLTRRRAREGKRRITTWEKMKIELKKKFLPTSYVQNIFCRIYDFKQDELSVEEYTAAFEQLLMKGDVVESEEQTIARYLGGLRSEIRNIVQLQPYWTFEDVVKLAIRVEKQLKAKGARKIVGKEEVLNRGSASWSKPMPTDKATSSKSVPRKSNTPPSTSNTTSRQCFKCRGFGHISFECPNQKIVSLVEEDDGESIYDSYPSEENEVDHEEITYGDQGEVLVVQSILRVEHVEGDKWICHNIFHTQCTSHGKVCRVIIDSGTCENVVSTTMVEKLQLTVEKHPEPYKLSWLKKGNDIRIDKRCLVQFSIGRHYKDELFYDGFKNAYSFVNDGVKITLGPCKMENKSKSLNGEGSSLLSKSQFLRIMDCSTDAFALVLLEENEDREYITSSLKPLLKEFQDVVPDEIPPRLPPMREIQHNIGFVPDASIPNKAVYRMSPKEHEELQRQVDELLQKGLIRESLSPCAVLALLINFMVRQCSPRWTFEVDIIKYECASEMNGRRLSRQGMVSTNGWLMPFGFSNAPSTFLRLMNHVLKAFIGKFSVVYFDDILVYSKNLKEHFEHLRQVFKVLQEQRLYVNLKSTLVAPIIECLKGNMFKWDEAAQRSFKLIEKKITEAPVLALPNFEKVFKVCCDASSIGIGAVLSQECQLVAYFSEKLNGSQRNYSTYEKEFYAIARTLTNWRHYLISKESILFSDHEALKYINGQHKLNNRHAKWVEFLQAYTFVIKYKSGAQNQVADVLSRRHVLLSSMQVKVMGFEVVMEFYEKDPDFSKIWIECSKSTPKDFFLQDGFLFKNNCLCIPWCSLWEAIVNEAHDGGLGGYFGRDKTLALIKENFYWPNMIRDVSRYVERCRTCHIAKGHVHFSFQMHHRKM</sequence>
<dbReference type="GO" id="GO:0016787">
    <property type="term" value="F:hydrolase activity"/>
    <property type="evidence" value="ECO:0007669"/>
    <property type="project" value="UniProtKB-KW"/>
</dbReference>
<proteinExistence type="predicted"/>
<dbReference type="Pfam" id="PF03732">
    <property type="entry name" value="Retrotrans_gag"/>
    <property type="match status" value="1"/>
</dbReference>
<organism evidence="11 12">
    <name type="scientific">Punica granatum</name>
    <name type="common">Pomegranate</name>
    <dbReference type="NCBI Taxonomy" id="22663"/>
    <lineage>
        <taxon>Eukaryota</taxon>
        <taxon>Viridiplantae</taxon>
        <taxon>Streptophyta</taxon>
        <taxon>Embryophyta</taxon>
        <taxon>Tracheophyta</taxon>
        <taxon>Spermatophyta</taxon>
        <taxon>Magnoliopsida</taxon>
        <taxon>eudicotyledons</taxon>
        <taxon>Gunneridae</taxon>
        <taxon>Pentapetalae</taxon>
        <taxon>rosids</taxon>
        <taxon>malvids</taxon>
        <taxon>Myrtales</taxon>
        <taxon>Lythraceae</taxon>
        <taxon>Punica</taxon>
    </lineage>
</organism>
<dbReference type="InterPro" id="IPR036875">
    <property type="entry name" value="Znf_CCHC_sf"/>
</dbReference>
<dbReference type="InterPro" id="IPR041373">
    <property type="entry name" value="RT_RNaseH"/>
</dbReference>
<keyword evidence="3" id="KW-0540">Nuclease</keyword>
<keyword evidence="12" id="KW-1185">Reference proteome</keyword>
<dbReference type="EMBL" id="PGOL01004556">
    <property type="protein sequence ID" value="PKI37096.1"/>
    <property type="molecule type" value="Genomic_DNA"/>
</dbReference>
<feature type="compositionally biased region" description="Basic and acidic residues" evidence="8">
    <location>
        <begin position="116"/>
        <end position="130"/>
    </location>
</feature>
<dbReference type="GO" id="GO:0004519">
    <property type="term" value="F:endonuclease activity"/>
    <property type="evidence" value="ECO:0007669"/>
    <property type="project" value="UniProtKB-KW"/>
</dbReference>
<dbReference type="CDD" id="cd00303">
    <property type="entry name" value="retropepsin_like"/>
    <property type="match status" value="1"/>
</dbReference>
<dbReference type="PROSITE" id="PS50158">
    <property type="entry name" value="ZF_CCHC"/>
    <property type="match status" value="1"/>
</dbReference>
<keyword evidence="7" id="KW-0863">Zinc-finger</keyword>
<keyword evidence="4" id="KW-0255">Endonuclease</keyword>
<keyword evidence="9" id="KW-0472">Membrane</keyword>
<dbReference type="Gene3D" id="3.10.10.10">
    <property type="entry name" value="HIV Type 1 Reverse Transcriptase, subunit A, domain 1"/>
    <property type="match status" value="1"/>
</dbReference>
<dbReference type="InterPro" id="IPR043502">
    <property type="entry name" value="DNA/RNA_pol_sf"/>
</dbReference>
<dbReference type="Gene3D" id="3.30.70.270">
    <property type="match status" value="1"/>
</dbReference>
<dbReference type="GO" id="GO:0003676">
    <property type="term" value="F:nucleic acid binding"/>
    <property type="evidence" value="ECO:0007669"/>
    <property type="project" value="InterPro"/>
</dbReference>
<keyword evidence="2" id="KW-0548">Nucleotidyltransferase</keyword>
<dbReference type="InterPro" id="IPR043128">
    <property type="entry name" value="Rev_trsase/Diguanyl_cyclase"/>
</dbReference>
<keyword evidence="7" id="KW-0862">Zinc</keyword>
<evidence type="ECO:0000256" key="9">
    <source>
        <dbReference type="SAM" id="Phobius"/>
    </source>
</evidence>
<name>A0A2I0I0U2_PUNGR</name>
<dbReference type="InterPro" id="IPR001878">
    <property type="entry name" value="Znf_CCHC"/>
</dbReference>
<dbReference type="CDD" id="cd09274">
    <property type="entry name" value="RNase_HI_RT_Ty3"/>
    <property type="match status" value="1"/>
</dbReference>
<dbReference type="CDD" id="cd01647">
    <property type="entry name" value="RT_LTR"/>
    <property type="match status" value="1"/>
</dbReference>
<feature type="compositionally biased region" description="Low complexity" evidence="8">
    <location>
        <begin position="356"/>
        <end position="367"/>
    </location>
</feature>
<evidence type="ECO:0000256" key="5">
    <source>
        <dbReference type="ARBA" id="ARBA00022801"/>
    </source>
</evidence>
<dbReference type="GO" id="GO:0008270">
    <property type="term" value="F:zinc ion binding"/>
    <property type="evidence" value="ECO:0007669"/>
    <property type="project" value="UniProtKB-KW"/>
</dbReference>
<dbReference type="SUPFAM" id="SSF56672">
    <property type="entry name" value="DNA/RNA polymerases"/>
    <property type="match status" value="1"/>
</dbReference>
<keyword evidence="5" id="KW-0378">Hydrolase</keyword>
<evidence type="ECO:0000313" key="11">
    <source>
        <dbReference type="EMBL" id="PKI37096.1"/>
    </source>
</evidence>
<dbReference type="AlphaFoldDB" id="A0A2I0I0U2"/>
<dbReference type="SUPFAM" id="SSF57756">
    <property type="entry name" value="Retrovirus zinc finger-like domains"/>
    <property type="match status" value="1"/>
</dbReference>
<dbReference type="InterPro" id="IPR005162">
    <property type="entry name" value="Retrotrans_gag_dom"/>
</dbReference>
<evidence type="ECO:0000256" key="1">
    <source>
        <dbReference type="ARBA" id="ARBA00022679"/>
    </source>
</evidence>
<evidence type="ECO:0000313" key="12">
    <source>
        <dbReference type="Proteomes" id="UP000233551"/>
    </source>
</evidence>
<evidence type="ECO:0000256" key="2">
    <source>
        <dbReference type="ARBA" id="ARBA00022695"/>
    </source>
</evidence>
<dbReference type="Proteomes" id="UP000233551">
    <property type="component" value="Unassembled WGS sequence"/>
</dbReference>
<evidence type="ECO:0000259" key="10">
    <source>
        <dbReference type="PROSITE" id="PS50158"/>
    </source>
</evidence>
<dbReference type="InterPro" id="IPR000477">
    <property type="entry name" value="RT_dom"/>
</dbReference>
<dbReference type="PANTHER" id="PTHR35046">
    <property type="entry name" value="ZINC KNUCKLE (CCHC-TYPE) FAMILY PROTEIN"/>
    <property type="match status" value="1"/>
</dbReference>
<reference evidence="11 12" key="1">
    <citation type="submission" date="2017-11" db="EMBL/GenBank/DDBJ databases">
        <title>De-novo sequencing of pomegranate (Punica granatum L.) genome.</title>
        <authorList>
            <person name="Akparov Z."/>
            <person name="Amiraslanov A."/>
            <person name="Hajiyeva S."/>
            <person name="Abbasov M."/>
            <person name="Kaur K."/>
            <person name="Hamwieh A."/>
            <person name="Solovyev V."/>
            <person name="Salamov A."/>
            <person name="Braich B."/>
            <person name="Kosarev P."/>
            <person name="Mahmoud A."/>
            <person name="Hajiyev E."/>
            <person name="Babayeva S."/>
            <person name="Izzatullayeva V."/>
            <person name="Mammadov A."/>
            <person name="Mammadov A."/>
            <person name="Sharifova S."/>
            <person name="Ojaghi J."/>
            <person name="Eynullazada K."/>
            <person name="Bayramov B."/>
            <person name="Abdulazimova A."/>
            <person name="Shahmuradov I."/>
        </authorList>
    </citation>
    <scope>NUCLEOTIDE SEQUENCE [LARGE SCALE GENOMIC DNA]</scope>
    <source>
        <strain evidence="12">cv. AG2017</strain>
        <tissue evidence="11">Leaf</tissue>
    </source>
</reference>
<feature type="domain" description="CCHC-type" evidence="10">
    <location>
        <begin position="370"/>
        <end position="385"/>
    </location>
</feature>
<dbReference type="Pfam" id="PF00078">
    <property type="entry name" value="RVT_1"/>
    <property type="match status" value="1"/>
</dbReference>
<keyword evidence="9" id="KW-1133">Transmembrane helix</keyword>
<dbReference type="Gene3D" id="4.10.60.10">
    <property type="entry name" value="Zinc finger, CCHC-type"/>
    <property type="match status" value="1"/>
</dbReference>
<feature type="region of interest" description="Disordered" evidence="8">
    <location>
        <begin position="116"/>
        <end position="139"/>
    </location>
</feature>
<gene>
    <name evidence="11" type="ORF">CRG98_042530</name>
</gene>
<feature type="compositionally biased region" description="Polar residues" evidence="8">
    <location>
        <begin position="345"/>
        <end position="355"/>
    </location>
</feature>
<keyword evidence="1" id="KW-0808">Transferase</keyword>
<comment type="caution">
    <text evidence="11">The sequence shown here is derived from an EMBL/GenBank/DDBJ whole genome shotgun (WGS) entry which is preliminary data.</text>
</comment>
<evidence type="ECO:0000256" key="4">
    <source>
        <dbReference type="ARBA" id="ARBA00022759"/>
    </source>
</evidence>
<dbReference type="InterPro" id="IPR041588">
    <property type="entry name" value="Integrase_H2C2"/>
</dbReference>
<keyword evidence="7" id="KW-0479">Metal-binding</keyword>
<keyword evidence="6" id="KW-0695">RNA-directed DNA polymerase</keyword>
<dbReference type="Gene3D" id="1.10.340.70">
    <property type="match status" value="1"/>
</dbReference>
<dbReference type="GO" id="GO:0003964">
    <property type="term" value="F:RNA-directed DNA polymerase activity"/>
    <property type="evidence" value="ECO:0007669"/>
    <property type="project" value="UniProtKB-KW"/>
</dbReference>
<evidence type="ECO:0000256" key="6">
    <source>
        <dbReference type="ARBA" id="ARBA00022918"/>
    </source>
</evidence>
<dbReference type="Pfam" id="PF17917">
    <property type="entry name" value="RT_RNaseH"/>
    <property type="match status" value="1"/>
</dbReference>
<dbReference type="STRING" id="22663.A0A2I0I0U2"/>
<dbReference type="Pfam" id="PF17921">
    <property type="entry name" value="Integrase_H2C2"/>
    <property type="match status" value="1"/>
</dbReference>
<evidence type="ECO:0000256" key="8">
    <source>
        <dbReference type="SAM" id="MobiDB-lite"/>
    </source>
</evidence>
<evidence type="ECO:0000256" key="7">
    <source>
        <dbReference type="PROSITE-ProRule" id="PRU00047"/>
    </source>
</evidence>
<keyword evidence="9" id="KW-0812">Transmembrane</keyword>
<accession>A0A2I0I0U2</accession>
<evidence type="ECO:0000256" key="3">
    <source>
        <dbReference type="ARBA" id="ARBA00022722"/>
    </source>
</evidence>
<protein>
    <recommendedName>
        <fullName evidence="10">CCHC-type domain-containing protein</fullName>
    </recommendedName>
</protein>
<dbReference type="PANTHER" id="PTHR35046:SF21">
    <property type="entry name" value="RETROTRANSPOSON GAG DOMAIN-CONTAINING PROTEIN-RELATED"/>
    <property type="match status" value="1"/>
</dbReference>
<dbReference type="SMART" id="SM00343">
    <property type="entry name" value="ZnF_C2HC"/>
    <property type="match status" value="1"/>
</dbReference>
<feature type="region of interest" description="Disordered" evidence="8">
    <location>
        <begin position="334"/>
        <end position="367"/>
    </location>
</feature>